<dbReference type="PANTHER" id="PTHR43179">
    <property type="entry name" value="RHAMNOSYLTRANSFERASE WBBL"/>
    <property type="match status" value="1"/>
</dbReference>
<dbReference type="InterPro" id="IPR001173">
    <property type="entry name" value="Glyco_trans_2-like"/>
</dbReference>
<comment type="caution">
    <text evidence="6">The sequence shown here is derived from an EMBL/GenBank/DDBJ whole genome shotgun (WGS) entry which is preliminary data.</text>
</comment>
<dbReference type="GO" id="GO:0016757">
    <property type="term" value="F:glycosyltransferase activity"/>
    <property type="evidence" value="ECO:0007669"/>
    <property type="project" value="UniProtKB-KW"/>
</dbReference>
<proteinExistence type="inferred from homology"/>
<evidence type="ECO:0000256" key="1">
    <source>
        <dbReference type="ARBA" id="ARBA00004776"/>
    </source>
</evidence>
<evidence type="ECO:0000313" key="6">
    <source>
        <dbReference type="EMBL" id="GGI05406.1"/>
    </source>
</evidence>
<accession>A0A8J3AE74</accession>
<dbReference type="Gene3D" id="3.90.550.10">
    <property type="entry name" value="Spore Coat Polysaccharide Biosynthesis Protein SpsA, Chain A"/>
    <property type="match status" value="1"/>
</dbReference>
<evidence type="ECO:0000256" key="4">
    <source>
        <dbReference type="ARBA" id="ARBA00022679"/>
    </source>
</evidence>
<dbReference type="PANTHER" id="PTHR43179:SF12">
    <property type="entry name" value="GALACTOFURANOSYLTRANSFERASE GLFT2"/>
    <property type="match status" value="1"/>
</dbReference>
<feature type="domain" description="Glycosyltransferase 2-like" evidence="5">
    <location>
        <begin position="5"/>
        <end position="115"/>
    </location>
</feature>
<gene>
    <name evidence="6" type="ORF">GCM10011354_13940</name>
</gene>
<dbReference type="InterPro" id="IPR029044">
    <property type="entry name" value="Nucleotide-diphossugar_trans"/>
</dbReference>
<dbReference type="Pfam" id="PF00535">
    <property type="entry name" value="Glycos_transf_2"/>
    <property type="match status" value="1"/>
</dbReference>
<name>A0A8J3AE74_9ACTN</name>
<evidence type="ECO:0000256" key="2">
    <source>
        <dbReference type="ARBA" id="ARBA00006739"/>
    </source>
</evidence>
<dbReference type="Proteomes" id="UP000650511">
    <property type="component" value="Unassembled WGS sequence"/>
</dbReference>
<comment type="similarity">
    <text evidence="2">Belongs to the glycosyltransferase 2 family.</text>
</comment>
<protein>
    <recommendedName>
        <fullName evidence="5">Glycosyltransferase 2-like domain-containing protein</fullName>
    </recommendedName>
</protein>
<keyword evidence="3" id="KW-0328">Glycosyltransferase</keyword>
<reference evidence="6" key="1">
    <citation type="journal article" date="2014" name="Int. J. Syst. Evol. Microbiol.">
        <title>Complete genome sequence of Corynebacterium casei LMG S-19264T (=DSM 44701T), isolated from a smear-ripened cheese.</title>
        <authorList>
            <consortium name="US DOE Joint Genome Institute (JGI-PGF)"/>
            <person name="Walter F."/>
            <person name="Albersmeier A."/>
            <person name="Kalinowski J."/>
            <person name="Ruckert C."/>
        </authorList>
    </citation>
    <scope>NUCLEOTIDE SEQUENCE</scope>
    <source>
        <strain evidence="6">CGMCC 1.14988</strain>
    </source>
</reference>
<dbReference type="RefSeq" id="WP_188584385.1">
    <property type="nucleotide sequence ID" value="NZ_BMHA01000004.1"/>
</dbReference>
<dbReference type="EMBL" id="BMHA01000004">
    <property type="protein sequence ID" value="GGI05406.1"/>
    <property type="molecule type" value="Genomic_DNA"/>
</dbReference>
<dbReference type="AlphaFoldDB" id="A0A8J3AE74"/>
<dbReference type="SUPFAM" id="SSF53448">
    <property type="entry name" value="Nucleotide-diphospho-sugar transferases"/>
    <property type="match status" value="1"/>
</dbReference>
<reference evidence="6" key="2">
    <citation type="submission" date="2020-09" db="EMBL/GenBank/DDBJ databases">
        <authorList>
            <person name="Sun Q."/>
            <person name="Zhou Y."/>
        </authorList>
    </citation>
    <scope>NUCLEOTIDE SEQUENCE</scope>
    <source>
        <strain evidence="6">CGMCC 1.14988</strain>
    </source>
</reference>
<evidence type="ECO:0000313" key="7">
    <source>
        <dbReference type="Proteomes" id="UP000650511"/>
    </source>
</evidence>
<evidence type="ECO:0000256" key="3">
    <source>
        <dbReference type="ARBA" id="ARBA00022676"/>
    </source>
</evidence>
<keyword evidence="4" id="KW-0808">Transferase</keyword>
<organism evidence="6 7">
    <name type="scientific">Egicoccus halophilus</name>
    <dbReference type="NCBI Taxonomy" id="1670830"/>
    <lineage>
        <taxon>Bacteria</taxon>
        <taxon>Bacillati</taxon>
        <taxon>Actinomycetota</taxon>
        <taxon>Nitriliruptoria</taxon>
        <taxon>Egicoccales</taxon>
        <taxon>Egicoccaceae</taxon>
        <taxon>Egicoccus</taxon>
    </lineage>
</organism>
<sequence>MTTVSVLMTCHERRERTLACLRSLRTQQGLDGVGVEVVLVDAGSRDGTADAVEAAHPEVTVLRRGDELFWNGGMRVALAEAHRSDPDHYLWLNDDVDLDADALRTLLDTFATLEPSDGPCIVVGSTRDPATGELTYGGVVRPHRFRPTSYDLIEPGPAPRRAETMNGNVVLVPRAVVGQIGNLAAAYTHGFGDYDYGHRAELAGFAVWVAPGTIGTCSRNPAATRERSFAEHRRRAVSVRGGLPPREWTTFTRRWAGPVWPVFAVSPYVKRWVHWLRSA</sequence>
<evidence type="ECO:0000259" key="5">
    <source>
        <dbReference type="Pfam" id="PF00535"/>
    </source>
</evidence>
<comment type="pathway">
    <text evidence="1">Cell wall biogenesis; cell wall polysaccharide biosynthesis.</text>
</comment>
<keyword evidence="7" id="KW-1185">Reference proteome</keyword>